<protein>
    <submittedName>
        <fullName evidence="1">Uncharacterized protein</fullName>
    </submittedName>
</protein>
<dbReference type="AlphaFoldDB" id="A0A3P1WKL7"/>
<dbReference type="RefSeq" id="WP_125229320.1">
    <property type="nucleotide sequence ID" value="NZ_RQYT01000088.1"/>
</dbReference>
<evidence type="ECO:0000313" key="1">
    <source>
        <dbReference type="EMBL" id="RRD47054.1"/>
    </source>
</evidence>
<organism evidence="1 2">
    <name type="scientific">Arachnia propionica</name>
    <dbReference type="NCBI Taxonomy" id="1750"/>
    <lineage>
        <taxon>Bacteria</taxon>
        <taxon>Bacillati</taxon>
        <taxon>Actinomycetota</taxon>
        <taxon>Actinomycetes</taxon>
        <taxon>Propionibacteriales</taxon>
        <taxon>Propionibacteriaceae</taxon>
        <taxon>Arachnia</taxon>
    </lineage>
</organism>
<sequence length="168" mass="19736">MHPATGSRPGDNLPPAHDDEAEEVHMNTHRDDEDRMRSMASQVLARIDGEREILHLIETGLDDEAIISRSGAEPRIVAGVRQEHQRGEEIRPVTPYELGLRRFMGQISTEEMMDRLRSWPYTFGQHHYDFYDEGSWDEVRRLHRYEIITDDEYEELRLIVQQFPDHPS</sequence>
<evidence type="ECO:0000313" key="2">
    <source>
        <dbReference type="Proteomes" id="UP000280935"/>
    </source>
</evidence>
<accession>A0A3P1WKL7</accession>
<dbReference type="Proteomes" id="UP000280935">
    <property type="component" value="Unassembled WGS sequence"/>
</dbReference>
<gene>
    <name evidence="1" type="ORF">EII35_15305</name>
</gene>
<comment type="caution">
    <text evidence="1">The sequence shown here is derived from an EMBL/GenBank/DDBJ whole genome shotgun (WGS) entry which is preliminary data.</text>
</comment>
<dbReference type="OrthoDB" id="4947294at2"/>
<dbReference type="EMBL" id="RQYT01000088">
    <property type="protein sequence ID" value="RRD47054.1"/>
    <property type="molecule type" value="Genomic_DNA"/>
</dbReference>
<proteinExistence type="predicted"/>
<reference evidence="1 2" key="1">
    <citation type="submission" date="2018-11" db="EMBL/GenBank/DDBJ databases">
        <title>Genomes From Bacteria Associated with the Canine Oral Cavity: a Test Case for Automated Genome-Based Taxonomic Assignment.</title>
        <authorList>
            <person name="Coil D.A."/>
            <person name="Jospin G."/>
            <person name="Darling A.E."/>
            <person name="Wallis C."/>
            <person name="Davis I.J."/>
            <person name="Harris S."/>
            <person name="Eisen J.A."/>
            <person name="Holcombe L.J."/>
            <person name="O'Flynn C."/>
        </authorList>
    </citation>
    <scope>NUCLEOTIDE SEQUENCE [LARGE SCALE GENOMIC DNA]</scope>
    <source>
        <strain evidence="1 2">OH2822_COT-296</strain>
    </source>
</reference>
<name>A0A3P1WKL7_9ACTN</name>